<proteinExistence type="predicted"/>
<dbReference type="Proteomes" id="UP000248168">
    <property type="component" value="Unassembled WGS sequence"/>
</dbReference>
<organism evidence="3 4">
    <name type="scientific">Nitrospira lenta</name>
    <dbReference type="NCBI Taxonomy" id="1436998"/>
    <lineage>
        <taxon>Bacteria</taxon>
        <taxon>Pseudomonadati</taxon>
        <taxon>Nitrospirota</taxon>
        <taxon>Nitrospiria</taxon>
        <taxon>Nitrospirales</taxon>
        <taxon>Nitrospiraceae</taxon>
        <taxon>Nitrospira</taxon>
    </lineage>
</organism>
<dbReference type="OrthoDB" id="9815696at2"/>
<reference evidence="4" key="1">
    <citation type="submission" date="2018-04" db="EMBL/GenBank/DDBJ databases">
        <authorList>
            <person name="Lucker S."/>
            <person name="Sakoula D."/>
        </authorList>
    </citation>
    <scope>NUCLEOTIDE SEQUENCE [LARGE SCALE GENOMIC DNA]</scope>
</reference>
<accession>A0A330L9I0</accession>
<dbReference type="Pfam" id="PF02810">
    <property type="entry name" value="SEC-C"/>
    <property type="match status" value="1"/>
</dbReference>
<evidence type="ECO:0000313" key="4">
    <source>
        <dbReference type="Proteomes" id="UP000248168"/>
    </source>
</evidence>
<gene>
    <name evidence="3" type="ORF">NITLEN_80030</name>
</gene>
<keyword evidence="2" id="KW-0812">Transmembrane</keyword>
<dbReference type="AlphaFoldDB" id="A0A330L9I0"/>
<dbReference type="InterPro" id="IPR042252">
    <property type="entry name" value="MtfA_N"/>
</dbReference>
<dbReference type="InParanoid" id="A0A330L9I0"/>
<evidence type="ECO:0000256" key="1">
    <source>
        <dbReference type="SAM" id="MobiDB-lite"/>
    </source>
</evidence>
<dbReference type="SUPFAM" id="SSF55486">
    <property type="entry name" value="Metalloproteases ('zincins'), catalytic domain"/>
    <property type="match status" value="1"/>
</dbReference>
<dbReference type="InterPro" id="IPR010384">
    <property type="entry name" value="MtfA_fam"/>
</dbReference>
<evidence type="ECO:0008006" key="5">
    <source>
        <dbReference type="Google" id="ProtNLM"/>
    </source>
</evidence>
<dbReference type="Gene3D" id="1.10.472.150">
    <property type="entry name" value="Glucose-regulated metallo-peptidase M90, N-terminal domain"/>
    <property type="match status" value="1"/>
</dbReference>
<dbReference type="InterPro" id="IPR004027">
    <property type="entry name" value="SEC_C_motif"/>
</dbReference>
<dbReference type="InterPro" id="IPR024079">
    <property type="entry name" value="MetalloPept_cat_dom_sf"/>
</dbReference>
<dbReference type="GO" id="GO:0008237">
    <property type="term" value="F:metallopeptidase activity"/>
    <property type="evidence" value="ECO:0007669"/>
    <property type="project" value="InterPro"/>
</dbReference>
<dbReference type="GO" id="GO:0004177">
    <property type="term" value="F:aminopeptidase activity"/>
    <property type="evidence" value="ECO:0007669"/>
    <property type="project" value="TreeGrafter"/>
</dbReference>
<dbReference type="Gene3D" id="3.40.390.10">
    <property type="entry name" value="Collagenase (Catalytic Domain)"/>
    <property type="match status" value="1"/>
</dbReference>
<feature type="transmembrane region" description="Helical" evidence="2">
    <location>
        <begin position="28"/>
        <end position="50"/>
    </location>
</feature>
<dbReference type="CDD" id="cd20169">
    <property type="entry name" value="Peptidase_M90_mtfA"/>
    <property type="match status" value="1"/>
</dbReference>
<dbReference type="GO" id="GO:0005829">
    <property type="term" value="C:cytosol"/>
    <property type="evidence" value="ECO:0007669"/>
    <property type="project" value="TreeGrafter"/>
</dbReference>
<feature type="region of interest" description="Disordered" evidence="1">
    <location>
        <begin position="326"/>
        <end position="355"/>
    </location>
</feature>
<dbReference type="FunCoup" id="A0A330L9I0">
    <property type="interactions" value="20"/>
</dbReference>
<keyword evidence="2" id="KW-1133">Transmembrane helix</keyword>
<evidence type="ECO:0000256" key="2">
    <source>
        <dbReference type="SAM" id="Phobius"/>
    </source>
</evidence>
<dbReference type="Pfam" id="PF06167">
    <property type="entry name" value="Peptidase_M90"/>
    <property type="match status" value="1"/>
</dbReference>
<evidence type="ECO:0000313" key="3">
    <source>
        <dbReference type="EMBL" id="SPP66606.1"/>
    </source>
</evidence>
<keyword evidence="4" id="KW-1185">Reference proteome</keyword>
<dbReference type="SUPFAM" id="SSF103642">
    <property type="entry name" value="Sec-C motif"/>
    <property type="match status" value="1"/>
</dbReference>
<protein>
    <recommendedName>
        <fullName evidence="5">Protein MtfA</fullName>
    </recommendedName>
</protein>
<dbReference type="PANTHER" id="PTHR30164:SF2">
    <property type="entry name" value="PROTEIN MTFA"/>
    <property type="match status" value="1"/>
</dbReference>
<keyword evidence="2" id="KW-0472">Membrane</keyword>
<dbReference type="PANTHER" id="PTHR30164">
    <property type="entry name" value="MTFA PEPTIDASE"/>
    <property type="match status" value="1"/>
</dbReference>
<dbReference type="RefSeq" id="WP_121990755.1">
    <property type="nucleotide sequence ID" value="NZ_OUNR01000021.1"/>
</dbReference>
<dbReference type="EMBL" id="OUNR01000021">
    <property type="protein sequence ID" value="SPP66606.1"/>
    <property type="molecule type" value="Genomic_DNA"/>
</dbReference>
<sequence length="355" mass="40426">MLLTPEAQRRNQRQALTATLLVAGTAGWLTWLIPPLWPLLGLSPVTYWWVRRPYVRRMTILRQPFPGEQEEILRTHVAFFLALDEPGKIRFRQLMQIFLDEVQITGIRTDVDETVRVLVAASAVIPVFGFHDWEYHRLREVLIYPDAFDDAYQTRGGSNEHILGMVGLHHLSGVMILSKPALLAGFSSQPGTQNVGVHEFAHLVEQEAGEYGLPPEVPWMAVRQWARYVARELAHPSSRRTHINNYAYTNEHEFFAVLAEYFFTSPDLLKQRDPALYTLLRDLFHQDTEALLPTLPWRRRGLSRNAPCPCGSGDKYKHCCLKKAGTNSRSTESKANAPNTQTNAPPQDTDTPFTT</sequence>
<name>A0A330L9I0_9BACT</name>